<feature type="chain" id="PRO_5012619585" evidence="1">
    <location>
        <begin position="19"/>
        <end position="109"/>
    </location>
</feature>
<keyword evidence="1" id="KW-0732">Signal</keyword>
<organism evidence="2">
    <name type="scientific">Hadrurus spadix</name>
    <dbReference type="NCBI Taxonomy" id="141984"/>
    <lineage>
        <taxon>Eukaryota</taxon>
        <taxon>Metazoa</taxon>
        <taxon>Ecdysozoa</taxon>
        <taxon>Arthropoda</taxon>
        <taxon>Chelicerata</taxon>
        <taxon>Arachnida</taxon>
        <taxon>Scorpiones</taxon>
        <taxon>Iurida</taxon>
        <taxon>Iuroidea</taxon>
        <taxon>Hadrurus</taxon>
    </lineage>
</organism>
<name>A0A1W7R937_9SCOR</name>
<sequence length="109" mass="12797">MSAIIWLFLLGFMHMIFTVKMESFPYHPAKIGDECHRDTLPPLECNKRCWSLGYNWGTCVGLLEGKCWHFKCSCFTKPIQELEIDDDPYIDMPKNPHPKKLNPEEYICN</sequence>
<protein>
    <submittedName>
        <fullName evidence="2">Venom protein</fullName>
    </submittedName>
</protein>
<evidence type="ECO:0000256" key="1">
    <source>
        <dbReference type="SAM" id="SignalP"/>
    </source>
</evidence>
<proteinExistence type="predicted"/>
<reference evidence="2" key="1">
    <citation type="submission" date="2016-11" db="EMBL/GenBank/DDBJ databases">
        <title>Venom-gland transcriptomics and venom proteomics of the black-back scorpion (Hadrurus spadix) reveal detectability challenges and an unexplored realm of animal toxin diversity.</title>
        <authorList>
            <person name="Rokyta D.R."/>
            <person name="Ward M.J."/>
        </authorList>
    </citation>
    <scope>NUCLEOTIDE SEQUENCE</scope>
    <source>
        <tissue evidence="2">Venom gland</tissue>
    </source>
</reference>
<feature type="signal peptide" evidence="1">
    <location>
        <begin position="1"/>
        <end position="18"/>
    </location>
</feature>
<dbReference type="AlphaFoldDB" id="A0A1W7R937"/>
<accession>A0A1W7R937</accession>
<dbReference type="EMBL" id="GFAH01000731">
    <property type="protein sequence ID" value="JAV47658.1"/>
    <property type="molecule type" value="Transcribed_RNA"/>
</dbReference>
<evidence type="ECO:0000313" key="2">
    <source>
        <dbReference type="EMBL" id="JAV47658.1"/>
    </source>
</evidence>